<evidence type="ECO:0000313" key="11">
    <source>
        <dbReference type="EMBL" id="MCX2982355.1"/>
    </source>
</evidence>
<keyword evidence="5" id="KW-0813">Transport</keyword>
<feature type="transmembrane region" description="Helical" evidence="10">
    <location>
        <begin position="36"/>
        <end position="55"/>
    </location>
</feature>
<dbReference type="EMBL" id="SHNN01000003">
    <property type="protein sequence ID" value="MCX2982355.1"/>
    <property type="molecule type" value="Genomic_DNA"/>
</dbReference>
<evidence type="ECO:0000256" key="5">
    <source>
        <dbReference type="ARBA" id="ARBA00022448"/>
    </source>
</evidence>
<comment type="caution">
    <text evidence="11">The sequence shown here is derived from an EMBL/GenBank/DDBJ whole genome shotgun (WGS) entry which is preliminary data.</text>
</comment>
<organism evidence="11 12">
    <name type="scientific">Candidatus Litorirhabdus singularis</name>
    <dbReference type="NCBI Taxonomy" id="2518993"/>
    <lineage>
        <taxon>Bacteria</taxon>
        <taxon>Pseudomonadati</taxon>
        <taxon>Pseudomonadota</taxon>
        <taxon>Gammaproteobacteria</taxon>
        <taxon>Cellvibrionales</taxon>
        <taxon>Halieaceae</taxon>
        <taxon>Candidatus Litorirhabdus</taxon>
    </lineage>
</organism>
<keyword evidence="9 10" id="KW-0472">Membrane</keyword>
<protein>
    <recommendedName>
        <fullName evidence="4">Nicotinamide riboside transporter PnuC</fullName>
    </recommendedName>
</protein>
<accession>A0ABT3TKP7</accession>
<name>A0ABT3TKP7_9GAMM</name>
<dbReference type="PANTHER" id="PTHR36122">
    <property type="entry name" value="NICOTINAMIDE RIBOSIDE TRANSPORTER PNUC"/>
    <property type="match status" value="1"/>
</dbReference>
<comment type="similarity">
    <text evidence="3">Belongs to the nicotinamide ribonucleoside (NR) uptake permease (TC 4.B.1) family.</text>
</comment>
<dbReference type="RefSeq" id="WP_279246380.1">
    <property type="nucleotide sequence ID" value="NZ_SHNN01000003.1"/>
</dbReference>
<evidence type="ECO:0000256" key="4">
    <source>
        <dbReference type="ARBA" id="ARBA00017522"/>
    </source>
</evidence>
<keyword evidence="8 10" id="KW-1133">Transmembrane helix</keyword>
<dbReference type="Pfam" id="PF04973">
    <property type="entry name" value="NMN_transporter"/>
    <property type="match status" value="1"/>
</dbReference>
<reference evidence="11" key="1">
    <citation type="submission" date="2019-02" db="EMBL/GenBank/DDBJ databases">
        <authorList>
            <person name="Li S.-H."/>
        </authorList>
    </citation>
    <scope>NUCLEOTIDE SEQUENCE</scope>
    <source>
        <strain evidence="11">IMCC14734</strain>
    </source>
</reference>
<evidence type="ECO:0000313" key="12">
    <source>
        <dbReference type="Proteomes" id="UP001143362"/>
    </source>
</evidence>
<comment type="function">
    <text evidence="1">Required for nicotinamide riboside transport across the inner membrane.</text>
</comment>
<dbReference type="NCBIfam" id="TIGR01528">
    <property type="entry name" value="NMN_trans_PnuC"/>
    <property type="match status" value="1"/>
</dbReference>
<dbReference type="PANTHER" id="PTHR36122:SF2">
    <property type="entry name" value="NICOTINAMIDE RIBOSIDE TRANSPORTER PNUC"/>
    <property type="match status" value="1"/>
</dbReference>
<feature type="transmembrane region" description="Helical" evidence="10">
    <location>
        <begin position="12"/>
        <end position="29"/>
    </location>
</feature>
<dbReference type="Proteomes" id="UP001143362">
    <property type="component" value="Unassembled WGS sequence"/>
</dbReference>
<gene>
    <name evidence="11" type="ORF">EYC98_15940</name>
</gene>
<feature type="transmembrane region" description="Helical" evidence="10">
    <location>
        <begin position="99"/>
        <end position="118"/>
    </location>
</feature>
<evidence type="ECO:0000256" key="6">
    <source>
        <dbReference type="ARBA" id="ARBA00022475"/>
    </source>
</evidence>
<keyword evidence="12" id="KW-1185">Reference proteome</keyword>
<comment type="subcellular location">
    <subcellularLocation>
        <location evidence="2">Cell membrane</location>
        <topology evidence="2">Multi-pass membrane protein</topology>
    </subcellularLocation>
</comment>
<evidence type="ECO:0000256" key="1">
    <source>
        <dbReference type="ARBA" id="ARBA00002672"/>
    </source>
</evidence>
<keyword evidence="6" id="KW-1003">Cell membrane</keyword>
<evidence type="ECO:0000256" key="7">
    <source>
        <dbReference type="ARBA" id="ARBA00022692"/>
    </source>
</evidence>
<evidence type="ECO:0000256" key="8">
    <source>
        <dbReference type="ARBA" id="ARBA00022989"/>
    </source>
</evidence>
<dbReference type="InterPro" id="IPR006419">
    <property type="entry name" value="NMN_transpt_PnuC"/>
</dbReference>
<proteinExistence type="inferred from homology"/>
<evidence type="ECO:0000256" key="10">
    <source>
        <dbReference type="SAM" id="Phobius"/>
    </source>
</evidence>
<evidence type="ECO:0000256" key="9">
    <source>
        <dbReference type="ARBA" id="ARBA00023136"/>
    </source>
</evidence>
<evidence type="ECO:0000256" key="3">
    <source>
        <dbReference type="ARBA" id="ARBA00006669"/>
    </source>
</evidence>
<feature type="transmembrane region" description="Helical" evidence="10">
    <location>
        <begin position="171"/>
        <end position="188"/>
    </location>
</feature>
<keyword evidence="7 10" id="KW-0812">Transmembrane</keyword>
<evidence type="ECO:0000256" key="2">
    <source>
        <dbReference type="ARBA" id="ARBA00004651"/>
    </source>
</evidence>
<sequence length="199" mass="22835">MEQLLQDAAANFSWWEASAVVLGIAYLLLAVRESLWCWYAAAASTAIFLFLFWDVNLVMESGLQVYYLAMAAYGWWQWRRGGNDNNPLQISRWSLRQHCVAISLVLVAASASGTLLSLNTNAALPYLDSFTTWGAVLATWMVARKVLENWLYWLVIDAISIGLYLDRGLYLTTLLFVVYIVIACYGYWQWRQHYLQTHN</sequence>